<accession>A0ABR4FTH0</accession>
<proteinExistence type="predicted"/>
<gene>
    <name evidence="1" type="ORF">BJX66DRAFT_312533</name>
</gene>
<organism evidence="1 2">
    <name type="scientific">Aspergillus keveii</name>
    <dbReference type="NCBI Taxonomy" id="714993"/>
    <lineage>
        <taxon>Eukaryota</taxon>
        <taxon>Fungi</taxon>
        <taxon>Dikarya</taxon>
        <taxon>Ascomycota</taxon>
        <taxon>Pezizomycotina</taxon>
        <taxon>Eurotiomycetes</taxon>
        <taxon>Eurotiomycetidae</taxon>
        <taxon>Eurotiales</taxon>
        <taxon>Aspergillaceae</taxon>
        <taxon>Aspergillus</taxon>
        <taxon>Aspergillus subgen. Nidulantes</taxon>
    </lineage>
</organism>
<evidence type="ECO:0000313" key="1">
    <source>
        <dbReference type="EMBL" id="KAL2786549.1"/>
    </source>
</evidence>
<sequence>MMSYSCGLSKGVPISWRYLQCRHVPESSRQAAIRNATQSFPSTTQENKGSRIRGFSNLLLYYRSYRKSMSMVSSLAPCRSLLISRYEAHSSDVRKVSVRISHEPDQWQLHWS</sequence>
<dbReference type="Proteomes" id="UP001610563">
    <property type="component" value="Unassembled WGS sequence"/>
</dbReference>
<reference evidence="1 2" key="1">
    <citation type="submission" date="2024-07" db="EMBL/GenBank/DDBJ databases">
        <title>Section-level genome sequencing and comparative genomics of Aspergillus sections Usti and Cavernicolus.</title>
        <authorList>
            <consortium name="Lawrence Berkeley National Laboratory"/>
            <person name="Nybo J.L."/>
            <person name="Vesth T.C."/>
            <person name="Theobald S."/>
            <person name="Frisvad J.C."/>
            <person name="Larsen T.O."/>
            <person name="Kjaerboelling I."/>
            <person name="Rothschild-Mancinelli K."/>
            <person name="Lyhne E.K."/>
            <person name="Kogle M.E."/>
            <person name="Barry K."/>
            <person name="Clum A."/>
            <person name="Na H."/>
            <person name="Ledsgaard L."/>
            <person name="Lin J."/>
            <person name="Lipzen A."/>
            <person name="Kuo A."/>
            <person name="Riley R."/>
            <person name="Mondo S."/>
            <person name="Labutti K."/>
            <person name="Haridas S."/>
            <person name="Pangalinan J."/>
            <person name="Salamov A.A."/>
            <person name="Simmons B.A."/>
            <person name="Magnuson J.K."/>
            <person name="Chen J."/>
            <person name="Drula E."/>
            <person name="Henrissat B."/>
            <person name="Wiebenga A."/>
            <person name="Lubbers R.J."/>
            <person name="Gomes A.C."/>
            <person name="Makela M.R."/>
            <person name="Stajich J."/>
            <person name="Grigoriev I.V."/>
            <person name="Mortensen U.H."/>
            <person name="De Vries R.P."/>
            <person name="Baker S.E."/>
            <person name="Andersen M.R."/>
        </authorList>
    </citation>
    <scope>NUCLEOTIDE SEQUENCE [LARGE SCALE GENOMIC DNA]</scope>
    <source>
        <strain evidence="1 2">CBS 209.92</strain>
    </source>
</reference>
<protein>
    <submittedName>
        <fullName evidence="1">Uncharacterized protein</fullName>
    </submittedName>
</protein>
<comment type="caution">
    <text evidence="1">The sequence shown here is derived from an EMBL/GenBank/DDBJ whole genome shotgun (WGS) entry which is preliminary data.</text>
</comment>
<evidence type="ECO:0000313" key="2">
    <source>
        <dbReference type="Proteomes" id="UP001610563"/>
    </source>
</evidence>
<name>A0ABR4FTH0_9EURO</name>
<dbReference type="EMBL" id="JBFTWV010000115">
    <property type="protein sequence ID" value="KAL2786549.1"/>
    <property type="molecule type" value="Genomic_DNA"/>
</dbReference>
<keyword evidence="2" id="KW-1185">Reference proteome</keyword>